<organism evidence="2 3">
    <name type="scientific">Ancylobacter crimeensis</name>
    <dbReference type="NCBI Taxonomy" id="2579147"/>
    <lineage>
        <taxon>Bacteria</taxon>
        <taxon>Pseudomonadati</taxon>
        <taxon>Pseudomonadota</taxon>
        <taxon>Alphaproteobacteria</taxon>
        <taxon>Hyphomicrobiales</taxon>
        <taxon>Xanthobacteraceae</taxon>
        <taxon>Ancylobacter</taxon>
    </lineage>
</organism>
<evidence type="ECO:0000256" key="1">
    <source>
        <dbReference type="SAM" id="SignalP"/>
    </source>
</evidence>
<keyword evidence="1" id="KW-0732">Signal</keyword>
<dbReference type="EMBL" id="JALKCH010000010">
    <property type="protein sequence ID" value="MCK0198214.1"/>
    <property type="molecule type" value="Genomic_DNA"/>
</dbReference>
<accession>A0ABT0DEB7</accession>
<sequence>MFRILNFVSVLALLAAAGAVYQVKYSSASEAQKIAKLRDDIRAERDRIAILNAEWARRTAPDRIQSLAEHHLDMQSLDVDHIDTLDKLPAKTEHSDDALGGMIEALSDGPMATSSIGKLLAADKGADKPLASGAHVVRPSAPIMAQPVATAPLAVRPTPARAVPGAPLPLSALPSAGVMGSAGNGLPIPAPAGRAPLVSAPVTSAVPLLPPGMIGN</sequence>
<dbReference type="RefSeq" id="WP_247030118.1">
    <property type="nucleotide sequence ID" value="NZ_JALKCH010000010.1"/>
</dbReference>
<reference evidence="2 3" key="1">
    <citation type="submission" date="2022-04" db="EMBL/GenBank/DDBJ databases">
        <authorList>
            <person name="Grouzdev D.S."/>
            <person name="Pantiukh K.S."/>
            <person name="Krutkina M.S."/>
        </authorList>
    </citation>
    <scope>NUCLEOTIDE SEQUENCE [LARGE SCALE GENOMIC DNA]</scope>
    <source>
        <strain evidence="2 3">6x-1</strain>
    </source>
</reference>
<comment type="caution">
    <text evidence="2">The sequence shown here is derived from an EMBL/GenBank/DDBJ whole genome shotgun (WGS) entry which is preliminary data.</text>
</comment>
<feature type="signal peptide" evidence="1">
    <location>
        <begin position="1"/>
        <end position="21"/>
    </location>
</feature>
<evidence type="ECO:0000313" key="2">
    <source>
        <dbReference type="EMBL" id="MCK0198214.1"/>
    </source>
</evidence>
<proteinExistence type="predicted"/>
<feature type="chain" id="PRO_5046466812" description="Cell division protein FtsL" evidence="1">
    <location>
        <begin position="22"/>
        <end position="216"/>
    </location>
</feature>
<protein>
    <recommendedName>
        <fullName evidence="4">Cell division protein FtsL</fullName>
    </recommendedName>
</protein>
<evidence type="ECO:0008006" key="4">
    <source>
        <dbReference type="Google" id="ProtNLM"/>
    </source>
</evidence>
<evidence type="ECO:0000313" key="3">
    <source>
        <dbReference type="Proteomes" id="UP001203284"/>
    </source>
</evidence>
<gene>
    <name evidence="2" type="ORF">MWN34_14970</name>
</gene>
<name>A0ABT0DEB7_9HYPH</name>
<dbReference type="Proteomes" id="UP001203284">
    <property type="component" value="Unassembled WGS sequence"/>
</dbReference>
<keyword evidence="3" id="KW-1185">Reference proteome</keyword>